<feature type="signal peptide" evidence="11">
    <location>
        <begin position="1"/>
        <end position="26"/>
    </location>
</feature>
<dbReference type="InterPro" id="IPR041846">
    <property type="entry name" value="ENL_dom"/>
</dbReference>
<keyword evidence="7" id="KW-0325">Glycoprotein</keyword>
<evidence type="ECO:0000256" key="5">
    <source>
        <dbReference type="ARBA" id="ARBA00023136"/>
    </source>
</evidence>
<keyword evidence="3" id="KW-0336">GPI-anchor</keyword>
<gene>
    <name evidence="13" type="ORF">QN277_008631</name>
</gene>
<feature type="compositionally biased region" description="Pro residues" evidence="10">
    <location>
        <begin position="208"/>
        <end position="218"/>
    </location>
</feature>
<feature type="domain" description="Phytocyanin" evidence="12">
    <location>
        <begin position="27"/>
        <end position="131"/>
    </location>
</feature>
<dbReference type="InterPro" id="IPR003245">
    <property type="entry name" value="Phytocyanin_dom"/>
</dbReference>
<name>A0AAE1ITE5_9FABA</name>
<dbReference type="Pfam" id="PF02298">
    <property type="entry name" value="Cu_bind_like"/>
    <property type="match status" value="1"/>
</dbReference>
<dbReference type="FunFam" id="2.60.40.420:FF:000066">
    <property type="entry name" value="Early nodulin-like protein 9"/>
    <property type="match status" value="1"/>
</dbReference>
<dbReference type="GO" id="GO:0009055">
    <property type="term" value="F:electron transfer activity"/>
    <property type="evidence" value="ECO:0007669"/>
    <property type="project" value="InterPro"/>
</dbReference>
<keyword evidence="5" id="KW-0472">Membrane</keyword>
<evidence type="ECO:0000256" key="6">
    <source>
        <dbReference type="ARBA" id="ARBA00023157"/>
    </source>
</evidence>
<keyword evidence="8" id="KW-0449">Lipoprotein</keyword>
<accession>A0AAE1ITE5</accession>
<feature type="compositionally biased region" description="Low complexity" evidence="10">
    <location>
        <begin position="137"/>
        <end position="162"/>
    </location>
</feature>
<evidence type="ECO:0000256" key="4">
    <source>
        <dbReference type="ARBA" id="ARBA00022729"/>
    </source>
</evidence>
<feature type="chain" id="PRO_5042030214" description="Phytocyanin domain-containing protein" evidence="11">
    <location>
        <begin position="27"/>
        <end position="246"/>
    </location>
</feature>
<evidence type="ECO:0000313" key="14">
    <source>
        <dbReference type="Proteomes" id="UP001293593"/>
    </source>
</evidence>
<dbReference type="PANTHER" id="PTHR33021">
    <property type="entry name" value="BLUE COPPER PROTEIN"/>
    <property type="match status" value="1"/>
</dbReference>
<reference evidence="13" key="1">
    <citation type="submission" date="2023-10" db="EMBL/GenBank/DDBJ databases">
        <title>Chromosome-level genome of the transformable northern wattle, Acacia crassicarpa.</title>
        <authorList>
            <person name="Massaro I."/>
            <person name="Sinha N.R."/>
            <person name="Poethig S."/>
            <person name="Leichty A.R."/>
        </authorList>
    </citation>
    <scope>NUCLEOTIDE SEQUENCE</scope>
    <source>
        <strain evidence="13">Acra3RX</strain>
        <tissue evidence="13">Leaf</tissue>
    </source>
</reference>
<organism evidence="13 14">
    <name type="scientific">Acacia crassicarpa</name>
    <name type="common">northern wattle</name>
    <dbReference type="NCBI Taxonomy" id="499986"/>
    <lineage>
        <taxon>Eukaryota</taxon>
        <taxon>Viridiplantae</taxon>
        <taxon>Streptophyta</taxon>
        <taxon>Embryophyta</taxon>
        <taxon>Tracheophyta</taxon>
        <taxon>Spermatophyta</taxon>
        <taxon>Magnoliopsida</taxon>
        <taxon>eudicotyledons</taxon>
        <taxon>Gunneridae</taxon>
        <taxon>Pentapetalae</taxon>
        <taxon>rosids</taxon>
        <taxon>fabids</taxon>
        <taxon>Fabales</taxon>
        <taxon>Fabaceae</taxon>
        <taxon>Caesalpinioideae</taxon>
        <taxon>mimosoid clade</taxon>
        <taxon>Acacieae</taxon>
        <taxon>Acacia</taxon>
    </lineage>
</organism>
<keyword evidence="2" id="KW-1003">Cell membrane</keyword>
<comment type="subcellular location">
    <subcellularLocation>
        <location evidence="1">Cell membrane</location>
        <topology evidence="1">Lipid-anchor</topology>
        <topology evidence="1">GPI-anchor</topology>
    </subcellularLocation>
</comment>
<keyword evidence="14" id="KW-1185">Reference proteome</keyword>
<feature type="region of interest" description="Disordered" evidence="10">
    <location>
        <begin position="137"/>
        <end position="223"/>
    </location>
</feature>
<dbReference type="Proteomes" id="UP001293593">
    <property type="component" value="Unassembled WGS sequence"/>
</dbReference>
<dbReference type="GO" id="GO:0005886">
    <property type="term" value="C:plasma membrane"/>
    <property type="evidence" value="ECO:0007669"/>
    <property type="project" value="UniProtKB-SubCell"/>
</dbReference>
<dbReference type="PANTHER" id="PTHR33021:SF253">
    <property type="entry name" value="EARLY NODULIN-LIKE PROTEIN 9"/>
    <property type="match status" value="1"/>
</dbReference>
<dbReference type="InterPro" id="IPR008972">
    <property type="entry name" value="Cupredoxin"/>
</dbReference>
<evidence type="ECO:0000256" key="2">
    <source>
        <dbReference type="ARBA" id="ARBA00022475"/>
    </source>
</evidence>
<dbReference type="Gene3D" id="2.60.40.420">
    <property type="entry name" value="Cupredoxins - blue copper proteins"/>
    <property type="match status" value="1"/>
</dbReference>
<dbReference type="EMBL" id="JAWXYG010000013">
    <property type="protein sequence ID" value="KAK4255658.1"/>
    <property type="molecule type" value="Genomic_DNA"/>
</dbReference>
<proteinExistence type="inferred from homology"/>
<evidence type="ECO:0000256" key="10">
    <source>
        <dbReference type="SAM" id="MobiDB-lite"/>
    </source>
</evidence>
<evidence type="ECO:0000313" key="13">
    <source>
        <dbReference type="EMBL" id="KAK4255658.1"/>
    </source>
</evidence>
<protein>
    <recommendedName>
        <fullName evidence="12">Phytocyanin domain-containing protein</fullName>
    </recommendedName>
</protein>
<dbReference type="CDD" id="cd11019">
    <property type="entry name" value="OsENODL1_like"/>
    <property type="match status" value="1"/>
</dbReference>
<keyword evidence="6" id="KW-1015">Disulfide bond</keyword>
<comment type="similarity">
    <text evidence="9">Belongs to the early nodulin-like (ENODL) family.</text>
</comment>
<evidence type="ECO:0000256" key="9">
    <source>
        <dbReference type="ARBA" id="ARBA00035011"/>
    </source>
</evidence>
<keyword evidence="4 11" id="KW-0732">Signal</keyword>
<evidence type="ECO:0000256" key="3">
    <source>
        <dbReference type="ARBA" id="ARBA00022622"/>
    </source>
</evidence>
<dbReference type="InterPro" id="IPR039391">
    <property type="entry name" value="Phytocyanin-like"/>
</dbReference>
<dbReference type="SUPFAM" id="SSF49503">
    <property type="entry name" value="Cupredoxins"/>
    <property type="match status" value="1"/>
</dbReference>
<sequence length="246" mass="25244">MGKSYEAINGVLGFLCLVLLVGKSGAYEFVVGGQKGWTVPSDPNFNPYNTWAEKSRFQIGDSLVFNYNSGQDSVLEVKSEDYANCNTNAPIAKYTDGHTVYKFDHSGHHFFISGNRDNCLKNEKLVVVVLADRTKASNNAPAPSPLASSSTLAPSPLSSAASPPTPPPSAASPPSPPPSAASPPSPPPSATSSPPAPSPTNTTGTTPAPAPLSGPPPSHANGASSVFCTFAGTVGAFMASTLVLSL</sequence>
<dbReference type="GO" id="GO:0098552">
    <property type="term" value="C:side of membrane"/>
    <property type="evidence" value="ECO:0007669"/>
    <property type="project" value="UniProtKB-KW"/>
</dbReference>
<evidence type="ECO:0000256" key="11">
    <source>
        <dbReference type="SAM" id="SignalP"/>
    </source>
</evidence>
<evidence type="ECO:0000256" key="1">
    <source>
        <dbReference type="ARBA" id="ARBA00004609"/>
    </source>
</evidence>
<evidence type="ECO:0000256" key="8">
    <source>
        <dbReference type="ARBA" id="ARBA00023288"/>
    </source>
</evidence>
<comment type="caution">
    <text evidence="13">The sequence shown here is derived from an EMBL/GenBank/DDBJ whole genome shotgun (WGS) entry which is preliminary data.</text>
</comment>
<feature type="compositionally biased region" description="Pro residues" evidence="10">
    <location>
        <begin position="163"/>
        <end position="198"/>
    </location>
</feature>
<evidence type="ECO:0000259" key="12">
    <source>
        <dbReference type="PROSITE" id="PS51485"/>
    </source>
</evidence>
<dbReference type="AlphaFoldDB" id="A0AAE1ITE5"/>
<dbReference type="PROSITE" id="PS51485">
    <property type="entry name" value="PHYTOCYANIN"/>
    <property type="match status" value="1"/>
</dbReference>
<evidence type="ECO:0000256" key="7">
    <source>
        <dbReference type="ARBA" id="ARBA00023180"/>
    </source>
</evidence>